<accession>C1FTG8</accession>
<dbReference type="RefSeq" id="WP_012705408.1">
    <property type="nucleotide sequence ID" value="NC_012563.1"/>
</dbReference>
<dbReference type="HOGENOM" id="CLU_031865_0_0_9"/>
<evidence type="ECO:0000313" key="2">
    <source>
        <dbReference type="Proteomes" id="UP000001374"/>
    </source>
</evidence>
<evidence type="ECO:0008006" key="3">
    <source>
        <dbReference type="Google" id="ProtNLM"/>
    </source>
</evidence>
<dbReference type="Proteomes" id="UP000001374">
    <property type="component" value="Chromosome"/>
</dbReference>
<dbReference type="AlphaFoldDB" id="C1FTG8"/>
<gene>
    <name evidence="1" type="ordered locus">CLM_2920</name>
</gene>
<organism evidence="1 2">
    <name type="scientific">Clostridium botulinum (strain Kyoto / Type A2)</name>
    <dbReference type="NCBI Taxonomy" id="536232"/>
    <lineage>
        <taxon>Bacteria</taxon>
        <taxon>Bacillati</taxon>
        <taxon>Bacillota</taxon>
        <taxon>Clostridia</taxon>
        <taxon>Eubacteriales</taxon>
        <taxon>Clostridiaceae</taxon>
        <taxon>Clostridium</taxon>
    </lineage>
</organism>
<evidence type="ECO:0000313" key="1">
    <source>
        <dbReference type="EMBL" id="ACO86606.1"/>
    </source>
</evidence>
<proteinExistence type="predicted"/>
<sequence>MERSSFFNAVLDQQGNPDRSYLAEDFARYFSTFIGNGVFPNPANQLQVVAIDNNMQVRIKKGYAWINGYMYENTDDYILKLDPADGVLNRIDRIVLRLDFLERKIKAIVKKGQYASSPVAPVLQRDADAYEIAIVDVYVRNGVIKINQSDITDTRLNNQLCGIVHGTIKQVDTTEIFRQFQAWFNEQKNVHEGDFEKWVNEFKIATGKKFTDWVDDLKNSLDPNEDIAAKLQMQISENKLQLADITTLTGNKDNLKTINKTNLVSAINEVFTSGNNVKFNTVDALLQLDKSLQITKESKWEDIIKNISKVSTGKKWAKGKIDFQNEKLIYELKDLKFIPQNIFIFINMYGDNGRSDYDSWFASTEEFKFNLSQYARNNISNLNQYLINVKIENNGLIITIPNEFYSTPKGICIGGIYFFITE</sequence>
<protein>
    <recommendedName>
        <fullName evidence="3">Phage structural protein</fullName>
    </recommendedName>
</protein>
<dbReference type="KEGG" id="cby:CLM_2920"/>
<reference evidence="1 2" key="1">
    <citation type="submission" date="2008-10" db="EMBL/GenBank/DDBJ databases">
        <title>Genome sequence of Clostridium botulinum A2 Kyoto.</title>
        <authorList>
            <person name="Shrivastava S."/>
            <person name="Brinkac L.M."/>
            <person name="Brown J.L."/>
            <person name="Bruce D."/>
            <person name="Detter C.C."/>
            <person name="Johnson E.A."/>
            <person name="Munk C.A."/>
            <person name="Smith L.A."/>
            <person name="Smith T.J."/>
            <person name="Sutton G."/>
            <person name="Brettin T.S."/>
        </authorList>
    </citation>
    <scope>NUCLEOTIDE SEQUENCE [LARGE SCALE GENOMIC DNA]</scope>
    <source>
        <strain evidence="2">Kyoto / Type A2</strain>
    </source>
</reference>
<dbReference type="eggNOG" id="ENOG502ZQEV">
    <property type="taxonomic scope" value="Bacteria"/>
</dbReference>
<name>C1FTG8_CLOBJ</name>
<dbReference type="EMBL" id="CP001581">
    <property type="protein sequence ID" value="ACO86606.1"/>
    <property type="molecule type" value="Genomic_DNA"/>
</dbReference>